<comment type="catalytic activity">
    <reaction evidence="11">
        <text>a uridine in tRNA + S-adenosyl-L-methionine = a 3-[(3S)-3-amino-3-carboxypropyl]uridine in tRNA + S-methyl-5'-thioadenosine + H(+)</text>
        <dbReference type="Rhea" id="RHEA:62432"/>
        <dbReference type="Rhea" id="RHEA-COMP:13339"/>
        <dbReference type="Rhea" id="RHEA-COMP:16092"/>
        <dbReference type="ChEBI" id="CHEBI:15378"/>
        <dbReference type="ChEBI" id="CHEBI:17509"/>
        <dbReference type="ChEBI" id="CHEBI:59789"/>
        <dbReference type="ChEBI" id="CHEBI:65315"/>
        <dbReference type="ChEBI" id="CHEBI:82930"/>
        <dbReference type="EC" id="2.5.1.25"/>
    </reaction>
</comment>
<dbReference type="AlphaFoldDB" id="A0A482WHY2"/>
<dbReference type="SMART" id="SM01144">
    <property type="entry name" value="DTW"/>
    <property type="match status" value="1"/>
</dbReference>
<evidence type="ECO:0000259" key="12">
    <source>
        <dbReference type="SMART" id="SM01144"/>
    </source>
</evidence>
<sequence>MTSPNEGKPTINHDDSQPFEGLKISDKWKLLETLDNRTTCVKCNKSRKYFCYTCNIPVEEIKDYVPKVELPIKIDIIKHPKEIDGKSTAVHGAVLAPDYINIYTYPCMPDYPKNGEVILIYPAKTSVSVGEFIRNLSGNKDDSDAEPASKRKFDNTRGSFKKAVFIDATWTQSKRIYKDPRLKNLPCVVLESRITQFWRSDKNTPRWFLSTIEAIHQFLIELHRAGLTVDSRKTSIESIDIDSSRLETSCKETESSFEASSDENVQKNEVTDKIVEYNGEYDNLLFFFRFMHHKIHTLYEHDDLLSYKRPLS</sequence>
<dbReference type="STRING" id="195883.A0A482WHY2"/>
<evidence type="ECO:0000256" key="9">
    <source>
        <dbReference type="ARBA" id="ARBA00039242"/>
    </source>
</evidence>
<evidence type="ECO:0000256" key="10">
    <source>
        <dbReference type="ARBA" id="ARBA00042508"/>
    </source>
</evidence>
<evidence type="ECO:0000256" key="11">
    <source>
        <dbReference type="ARBA" id="ARBA00048718"/>
    </source>
</evidence>
<evidence type="ECO:0000256" key="2">
    <source>
        <dbReference type="ARBA" id="ARBA00012386"/>
    </source>
</evidence>
<evidence type="ECO:0000256" key="5">
    <source>
        <dbReference type="ARBA" id="ARBA00022694"/>
    </source>
</evidence>
<dbReference type="GO" id="GO:0016432">
    <property type="term" value="F:tRNA-uridine aminocarboxypropyltransferase activity"/>
    <property type="evidence" value="ECO:0007669"/>
    <property type="project" value="UniProtKB-EC"/>
</dbReference>
<dbReference type="EC" id="2.5.1.25" evidence="2"/>
<name>A0A482WHY2_LAOST</name>
<evidence type="ECO:0000256" key="6">
    <source>
        <dbReference type="ARBA" id="ARBA00023242"/>
    </source>
</evidence>
<dbReference type="PANTHER" id="PTHR15627:SF8">
    <property type="entry name" value="TRNA-URIDINE AMINOCARBOXYPROPYLTRANSFERASE 1"/>
    <property type="match status" value="1"/>
</dbReference>
<comment type="subcellular location">
    <subcellularLocation>
        <location evidence="1">Nucleus</location>
    </subcellularLocation>
</comment>
<proteinExistence type="inferred from homology"/>
<dbReference type="InterPro" id="IPR051521">
    <property type="entry name" value="tRNA_Mod/Golgi_Maint"/>
</dbReference>
<dbReference type="GO" id="GO:0005634">
    <property type="term" value="C:nucleus"/>
    <property type="evidence" value="ECO:0007669"/>
    <property type="project" value="UniProtKB-SubCell"/>
</dbReference>
<evidence type="ECO:0000256" key="4">
    <source>
        <dbReference type="ARBA" id="ARBA00022691"/>
    </source>
</evidence>
<protein>
    <recommendedName>
        <fullName evidence="9">tRNA-uridine aminocarboxypropyltransferase 1</fullName>
        <ecNumber evidence="2">2.5.1.25</ecNumber>
    </recommendedName>
    <alternativeName>
        <fullName evidence="10">DTW domain-containing protein 1</fullName>
    </alternativeName>
</protein>
<keyword evidence="14" id="KW-1185">Reference proteome</keyword>
<comment type="similarity">
    <text evidence="8">Belongs to the TDD superfamily. DTWD1 family.</text>
</comment>
<accession>A0A482WHY2</accession>
<dbReference type="Pfam" id="PF03942">
    <property type="entry name" value="DTW"/>
    <property type="match status" value="1"/>
</dbReference>
<evidence type="ECO:0000256" key="3">
    <source>
        <dbReference type="ARBA" id="ARBA00022679"/>
    </source>
</evidence>
<organism evidence="13 14">
    <name type="scientific">Laodelphax striatellus</name>
    <name type="common">Small brown planthopper</name>
    <name type="synonym">Delphax striatella</name>
    <dbReference type="NCBI Taxonomy" id="195883"/>
    <lineage>
        <taxon>Eukaryota</taxon>
        <taxon>Metazoa</taxon>
        <taxon>Ecdysozoa</taxon>
        <taxon>Arthropoda</taxon>
        <taxon>Hexapoda</taxon>
        <taxon>Insecta</taxon>
        <taxon>Pterygota</taxon>
        <taxon>Neoptera</taxon>
        <taxon>Paraneoptera</taxon>
        <taxon>Hemiptera</taxon>
        <taxon>Auchenorrhyncha</taxon>
        <taxon>Fulgoroidea</taxon>
        <taxon>Delphacidae</taxon>
        <taxon>Criomorphinae</taxon>
        <taxon>Laodelphax</taxon>
    </lineage>
</organism>
<evidence type="ECO:0000313" key="13">
    <source>
        <dbReference type="EMBL" id="RZF33058.1"/>
    </source>
</evidence>
<evidence type="ECO:0000313" key="14">
    <source>
        <dbReference type="Proteomes" id="UP000291343"/>
    </source>
</evidence>
<dbReference type="FunCoup" id="A0A482WHY2">
    <property type="interactions" value="1290"/>
</dbReference>
<feature type="domain" description="DTW" evidence="12">
    <location>
        <begin position="47"/>
        <end position="300"/>
    </location>
</feature>
<gene>
    <name evidence="13" type="ORF">LSTR_LSTR007974</name>
</gene>
<dbReference type="Proteomes" id="UP000291343">
    <property type="component" value="Unassembled WGS sequence"/>
</dbReference>
<dbReference type="OrthoDB" id="3173at2759"/>
<keyword evidence="6" id="KW-0539">Nucleus</keyword>
<keyword evidence="4" id="KW-0949">S-adenosyl-L-methionine</keyword>
<comment type="function">
    <text evidence="7">Catalyzes the formation of 3-(3-amino-3-carboxypropyl)uridine (acp3U) at position 20 in the D-loop of several cytoplasmic tRNAs (acp3U(20)).</text>
</comment>
<dbReference type="PANTHER" id="PTHR15627">
    <property type="entry name" value="NATURAL KILLER CELL-SPECIFIC ANTIGEN KLIP1"/>
    <property type="match status" value="1"/>
</dbReference>
<keyword evidence="3" id="KW-0808">Transferase</keyword>
<evidence type="ECO:0000256" key="8">
    <source>
        <dbReference type="ARBA" id="ARBA00038290"/>
    </source>
</evidence>
<dbReference type="InterPro" id="IPR005636">
    <property type="entry name" value="DTW"/>
</dbReference>
<dbReference type="InParanoid" id="A0A482WHY2"/>
<dbReference type="GO" id="GO:0006400">
    <property type="term" value="P:tRNA modification"/>
    <property type="evidence" value="ECO:0007669"/>
    <property type="project" value="TreeGrafter"/>
</dbReference>
<reference evidence="13 14" key="1">
    <citation type="journal article" date="2017" name="Gigascience">
        <title>Genome sequence of the small brown planthopper, Laodelphax striatellus.</title>
        <authorList>
            <person name="Zhu J."/>
            <person name="Jiang F."/>
            <person name="Wang X."/>
            <person name="Yang P."/>
            <person name="Bao Y."/>
            <person name="Zhao W."/>
            <person name="Wang W."/>
            <person name="Lu H."/>
            <person name="Wang Q."/>
            <person name="Cui N."/>
            <person name="Li J."/>
            <person name="Chen X."/>
            <person name="Luo L."/>
            <person name="Yu J."/>
            <person name="Kang L."/>
            <person name="Cui F."/>
        </authorList>
    </citation>
    <scope>NUCLEOTIDE SEQUENCE [LARGE SCALE GENOMIC DNA]</scope>
    <source>
        <strain evidence="13">Lst14</strain>
    </source>
</reference>
<evidence type="ECO:0000256" key="7">
    <source>
        <dbReference type="ARBA" id="ARBA00037050"/>
    </source>
</evidence>
<keyword evidence="5" id="KW-0819">tRNA processing</keyword>
<comment type="caution">
    <text evidence="13">The sequence shown here is derived from an EMBL/GenBank/DDBJ whole genome shotgun (WGS) entry which is preliminary data.</text>
</comment>
<dbReference type="EMBL" id="QKKF02035103">
    <property type="protein sequence ID" value="RZF33058.1"/>
    <property type="molecule type" value="Genomic_DNA"/>
</dbReference>
<evidence type="ECO:0000256" key="1">
    <source>
        <dbReference type="ARBA" id="ARBA00004123"/>
    </source>
</evidence>